<comment type="caution">
    <text evidence="1">The sequence shown here is derived from an EMBL/GenBank/DDBJ whole genome shotgun (WGS) entry which is preliminary data.</text>
</comment>
<evidence type="ECO:0000313" key="1">
    <source>
        <dbReference type="EMBL" id="TVU83827.1"/>
    </source>
</evidence>
<reference evidence="1 2" key="1">
    <citation type="submission" date="2019-07" db="EMBL/GenBank/DDBJ databases">
        <title>Diversity of Bacteria from Kongsfjorden, Arctic.</title>
        <authorList>
            <person name="Yu Y."/>
        </authorList>
    </citation>
    <scope>NUCLEOTIDE SEQUENCE [LARGE SCALE GENOMIC DNA]</scope>
    <source>
        <strain evidence="1 2">SM1927</strain>
    </source>
</reference>
<dbReference type="EMBL" id="VNFF01000007">
    <property type="protein sequence ID" value="TVU83827.1"/>
    <property type="molecule type" value="Genomic_DNA"/>
</dbReference>
<proteinExistence type="predicted"/>
<organism evidence="1 2">
    <name type="scientific">Pseudoalteromonas neustonica</name>
    <dbReference type="NCBI Taxonomy" id="1840331"/>
    <lineage>
        <taxon>Bacteria</taxon>
        <taxon>Pseudomonadati</taxon>
        <taxon>Pseudomonadota</taxon>
        <taxon>Gammaproteobacteria</taxon>
        <taxon>Alteromonadales</taxon>
        <taxon>Pseudoalteromonadaceae</taxon>
        <taxon>Pseudoalteromonas</taxon>
    </lineage>
</organism>
<sequence>MNEKKVLIILGEAPFVKGDATSNPSVSWLKEYFNGYKMSLIMRGAGDSEQENQKIISLPESKNTLSMIKGLLFSNSHREDFGRVQKVIRQEKNQSSLIWLRAPSLIPLLLSTCWKKKYAEKMYIHICANRLTWAFLKRNFTVANLFKFLNGKLTTLILKKAERSGAKFFHTGNQVQEAFNIKDSTYLIDYLPKHYPYNKQREGFVFLGRTSKIQGNAELSRFVKCIPGELNLYGPGESNAIPNGISYQGIVAPELVAKEISQYAVLVCITHEYYEGFPRVLAESISQDMWVVVNRSCTFFADIKYYPYLIISEDIANVHQLESLLQKRPMQSNNDFKQNIEDKSLING</sequence>
<dbReference type="Proteomes" id="UP000317938">
    <property type="component" value="Unassembled WGS sequence"/>
</dbReference>
<dbReference type="SUPFAM" id="SSF53756">
    <property type="entry name" value="UDP-Glycosyltransferase/glycogen phosphorylase"/>
    <property type="match status" value="1"/>
</dbReference>
<evidence type="ECO:0000313" key="2">
    <source>
        <dbReference type="Proteomes" id="UP000317938"/>
    </source>
</evidence>
<evidence type="ECO:0008006" key="3">
    <source>
        <dbReference type="Google" id="ProtNLM"/>
    </source>
</evidence>
<keyword evidence="2" id="KW-1185">Reference proteome</keyword>
<name>A0ABY3FED7_9GAMM</name>
<protein>
    <recommendedName>
        <fullName evidence="3">Glycosyltransferase family 4 protein</fullName>
    </recommendedName>
</protein>
<dbReference type="RefSeq" id="WP_145236587.1">
    <property type="nucleotide sequence ID" value="NZ_VNFF01000007.1"/>
</dbReference>
<accession>A0ABY3FED7</accession>
<gene>
    <name evidence="1" type="ORF">FQP85_08615</name>
</gene>